<evidence type="ECO:0000313" key="7">
    <source>
        <dbReference type="Proteomes" id="UP001461498"/>
    </source>
</evidence>
<dbReference type="GO" id="GO:0004721">
    <property type="term" value="F:phosphoprotein phosphatase activity"/>
    <property type="evidence" value="ECO:0007669"/>
    <property type="project" value="UniProtKB-KW"/>
</dbReference>
<keyword evidence="2" id="KW-0378">Hydrolase</keyword>
<comment type="similarity">
    <text evidence="1">Belongs to the protein-tyrosine phosphatase family. Non-receptor class dual specificity subfamily.</text>
</comment>
<dbReference type="Pfam" id="PF00782">
    <property type="entry name" value="DSPc"/>
    <property type="match status" value="1"/>
</dbReference>
<evidence type="ECO:0000256" key="1">
    <source>
        <dbReference type="ARBA" id="ARBA00008601"/>
    </source>
</evidence>
<evidence type="ECO:0000259" key="5">
    <source>
        <dbReference type="PROSITE" id="PS50056"/>
    </source>
</evidence>
<evidence type="ECO:0000256" key="3">
    <source>
        <dbReference type="ARBA" id="ARBA00022912"/>
    </source>
</evidence>
<sequence length="208" mass="23192">MGISKDNELNADRAVDNILNNGNSSLFTITEVTPDLLLCGASMLTDKILSRLNITCIISASPELPLIPVPTAVKHHYKINITDNTESDLNSHLDNVADLINKIEKEGGKTLVHCVAGVSRSVSLCLGYLIKYKDMALNDAFNHIHSKRPCIRPNNGFFTQLIDYEQKLRGTTTVQMVYNSGAQGLIPDVYEQYYYNTVKYKSRMHGNK</sequence>
<feature type="domain" description="Tyrosine specific protein phosphatases" evidence="5">
    <location>
        <begin position="94"/>
        <end position="149"/>
    </location>
</feature>
<evidence type="ECO:0000313" key="6">
    <source>
        <dbReference type="EMBL" id="KAK9498497.1"/>
    </source>
</evidence>
<keyword evidence="3" id="KW-0904">Protein phosphatase</keyword>
<protein>
    <recommendedName>
        <fullName evidence="8">Protein-tyrosine-phosphatase</fullName>
    </recommendedName>
</protein>
<comment type="caution">
    <text evidence="6">The sequence shown here is derived from an EMBL/GenBank/DDBJ whole genome shotgun (WGS) entry which is preliminary data.</text>
</comment>
<dbReference type="SUPFAM" id="SSF52799">
    <property type="entry name" value="(Phosphotyrosine protein) phosphatases II"/>
    <property type="match status" value="1"/>
</dbReference>
<dbReference type="PROSITE" id="PS50054">
    <property type="entry name" value="TYR_PHOSPHATASE_DUAL"/>
    <property type="match status" value="1"/>
</dbReference>
<dbReference type="CDD" id="cd14514">
    <property type="entry name" value="DUSP14-like"/>
    <property type="match status" value="1"/>
</dbReference>
<dbReference type="PANTHER" id="PTHR45961:SF6">
    <property type="entry name" value="IP21249P"/>
    <property type="match status" value="1"/>
</dbReference>
<dbReference type="AlphaFoldDB" id="A0AAW1CJ88"/>
<dbReference type="InterPro" id="IPR003595">
    <property type="entry name" value="Tyr_Pase_cat"/>
</dbReference>
<evidence type="ECO:0000259" key="4">
    <source>
        <dbReference type="PROSITE" id="PS50054"/>
    </source>
</evidence>
<feature type="domain" description="Tyrosine-protein phosphatase" evidence="4">
    <location>
        <begin position="28"/>
        <end position="170"/>
    </location>
</feature>
<dbReference type="InterPro" id="IPR000387">
    <property type="entry name" value="Tyr_Pase_dom"/>
</dbReference>
<dbReference type="InterPro" id="IPR052103">
    <property type="entry name" value="Dual_spec_Phospatases"/>
</dbReference>
<organism evidence="6 7">
    <name type="scientific">Rhynocoris fuscipes</name>
    <dbReference type="NCBI Taxonomy" id="488301"/>
    <lineage>
        <taxon>Eukaryota</taxon>
        <taxon>Metazoa</taxon>
        <taxon>Ecdysozoa</taxon>
        <taxon>Arthropoda</taxon>
        <taxon>Hexapoda</taxon>
        <taxon>Insecta</taxon>
        <taxon>Pterygota</taxon>
        <taxon>Neoptera</taxon>
        <taxon>Paraneoptera</taxon>
        <taxon>Hemiptera</taxon>
        <taxon>Heteroptera</taxon>
        <taxon>Panheteroptera</taxon>
        <taxon>Cimicomorpha</taxon>
        <taxon>Reduviidae</taxon>
        <taxon>Harpactorinae</taxon>
        <taxon>Harpactorini</taxon>
        <taxon>Rhynocoris</taxon>
    </lineage>
</organism>
<gene>
    <name evidence="6" type="ORF">O3M35_003120</name>
</gene>
<dbReference type="InterPro" id="IPR000340">
    <property type="entry name" value="Dual-sp_phosphatase_cat-dom"/>
</dbReference>
<evidence type="ECO:0000256" key="2">
    <source>
        <dbReference type="ARBA" id="ARBA00022801"/>
    </source>
</evidence>
<name>A0AAW1CJ88_9HEMI</name>
<keyword evidence="7" id="KW-1185">Reference proteome</keyword>
<dbReference type="InterPro" id="IPR020422">
    <property type="entry name" value="TYR_PHOSPHATASE_DUAL_dom"/>
</dbReference>
<dbReference type="InterPro" id="IPR029021">
    <property type="entry name" value="Prot-tyrosine_phosphatase-like"/>
</dbReference>
<accession>A0AAW1CJ88</accession>
<dbReference type="SMART" id="SM00404">
    <property type="entry name" value="PTPc_motif"/>
    <property type="match status" value="1"/>
</dbReference>
<dbReference type="SMART" id="SM00195">
    <property type="entry name" value="DSPc"/>
    <property type="match status" value="1"/>
</dbReference>
<dbReference type="EMBL" id="JAPXFL010000012">
    <property type="protein sequence ID" value="KAK9498497.1"/>
    <property type="molecule type" value="Genomic_DNA"/>
</dbReference>
<evidence type="ECO:0008006" key="8">
    <source>
        <dbReference type="Google" id="ProtNLM"/>
    </source>
</evidence>
<reference evidence="6 7" key="1">
    <citation type="submission" date="2022-12" db="EMBL/GenBank/DDBJ databases">
        <title>Chromosome-level genome assembly of true bugs.</title>
        <authorList>
            <person name="Ma L."/>
            <person name="Li H."/>
        </authorList>
    </citation>
    <scope>NUCLEOTIDE SEQUENCE [LARGE SCALE GENOMIC DNA]</scope>
    <source>
        <strain evidence="6">Lab_2022b</strain>
    </source>
</reference>
<dbReference type="PROSITE" id="PS50056">
    <property type="entry name" value="TYR_PHOSPHATASE_2"/>
    <property type="match status" value="1"/>
</dbReference>
<dbReference type="Gene3D" id="3.90.190.10">
    <property type="entry name" value="Protein tyrosine phosphatase superfamily"/>
    <property type="match status" value="1"/>
</dbReference>
<dbReference type="PANTHER" id="PTHR45961">
    <property type="entry name" value="IP21249P"/>
    <property type="match status" value="1"/>
</dbReference>
<proteinExistence type="inferred from homology"/>
<dbReference type="GO" id="GO:0005737">
    <property type="term" value="C:cytoplasm"/>
    <property type="evidence" value="ECO:0007669"/>
    <property type="project" value="TreeGrafter"/>
</dbReference>
<dbReference type="Proteomes" id="UP001461498">
    <property type="component" value="Unassembled WGS sequence"/>
</dbReference>